<dbReference type="EMBL" id="AAXT01000004">
    <property type="protein sequence ID" value="EDO05697.1"/>
    <property type="molecule type" value="Genomic_DNA"/>
</dbReference>
<proteinExistence type="predicted"/>
<protein>
    <submittedName>
        <fullName evidence="1">Uncharacterized protein</fullName>
    </submittedName>
</protein>
<dbReference type="Proteomes" id="UP000002173">
    <property type="component" value="Unassembled WGS sequence"/>
</dbReference>
<name>A7AV71_BABBO</name>
<dbReference type="AlphaFoldDB" id="A7AV71"/>
<evidence type="ECO:0000313" key="2">
    <source>
        <dbReference type="Proteomes" id="UP000002173"/>
    </source>
</evidence>
<organism evidence="1 2">
    <name type="scientific">Babesia bovis</name>
    <dbReference type="NCBI Taxonomy" id="5865"/>
    <lineage>
        <taxon>Eukaryota</taxon>
        <taxon>Sar</taxon>
        <taxon>Alveolata</taxon>
        <taxon>Apicomplexa</taxon>
        <taxon>Aconoidasida</taxon>
        <taxon>Piroplasmida</taxon>
        <taxon>Babesiidae</taxon>
        <taxon>Babesia</taxon>
    </lineage>
</organism>
<reference evidence="2" key="2">
    <citation type="journal article" date="2020" name="Data Brief">
        <title>Transcriptome dataset of Babesia bovis life stages within vertebrate and invertebrate hosts.</title>
        <authorList>
            <person name="Ueti M.W."/>
            <person name="Johnson W.C."/>
            <person name="Kappmeyer L.S."/>
            <person name="Herndon D.R."/>
            <person name="Mousel M.R."/>
            <person name="Reif K.E."/>
            <person name="Taus N.S."/>
            <person name="Ifeonu O.O."/>
            <person name="Silva J.C."/>
            <person name="Suarez C.E."/>
            <person name="Brayton K.A."/>
        </authorList>
    </citation>
    <scope>NUCLEOTIDE SEQUENCE [LARGE SCALE GENOMIC DNA]</scope>
</reference>
<dbReference type="GeneID" id="5477484"/>
<sequence>MGPDDLSWVYSDLSSSEMLSGTTPFIHKDTGRASVSQTPLKHSNNMVPIPPVMLPHYQSYPSAYYCDAGSGSSFLTNPRNAIGRYDEQLVSNVDTGLKHTQHSRLDSRKLVLDSSTNSSYSVGQQSVVKAPIRHDSSKPFIAGPWDVYREELLPDVPSAADCDNSSNPNTTR</sequence>
<reference evidence="1 2" key="1">
    <citation type="journal article" date="2007" name="PLoS Pathog.">
        <title>Genome sequence of Babesia bovis and comparative analysis of apicomplexan hemoprotozoa.</title>
        <authorList>
            <person name="Brayton K.A."/>
            <person name="Lau A.O.T."/>
            <person name="Herndon D.R."/>
            <person name="Hannick L."/>
            <person name="Kappmeyer L.S."/>
            <person name="Berens S.J."/>
            <person name="Bidwell S.L."/>
            <person name="Brown W.C."/>
            <person name="Crabtree J."/>
            <person name="Fadrosh D."/>
            <person name="Feldblum T."/>
            <person name="Forberger H.A."/>
            <person name="Haas B.J."/>
            <person name="Howell J.M."/>
            <person name="Khouri H."/>
            <person name="Koo H."/>
            <person name="Mann D.J."/>
            <person name="Norimine J."/>
            <person name="Paulsen I.T."/>
            <person name="Radune D."/>
            <person name="Ren Q."/>
            <person name="Smith R.K. Jr."/>
            <person name="Suarez C.E."/>
            <person name="White O."/>
            <person name="Wortman J.R."/>
            <person name="Knowles D.P. Jr."/>
            <person name="McElwain T.F."/>
            <person name="Nene V.M."/>
        </authorList>
    </citation>
    <scope>NUCLEOTIDE SEQUENCE [LARGE SCALE GENOMIC DNA]</scope>
    <source>
        <strain evidence="1">T2Bo</strain>
    </source>
</reference>
<accession>A7AV71</accession>
<dbReference type="VEuPathDB" id="PiroplasmaDB:BBOV_IV000990"/>
<reference evidence="2" key="3">
    <citation type="journal article" date="2021" name="Int. J. Parasitol.">
        <title>Comparative analysis of gene expression between Babesia bovis blood stages and kinetes allowed by improved genome annotation.</title>
        <authorList>
            <person name="Ueti M.W."/>
            <person name="Johnson W.C."/>
            <person name="Kappmeyer L.S."/>
            <person name="Herndon D.R."/>
            <person name="Mousel M.R."/>
            <person name="Reif K.E."/>
            <person name="Taus N.S."/>
            <person name="Ifeonu O.O."/>
            <person name="Silva J.C."/>
            <person name="Suarez C.E."/>
            <person name="Brayton K.A."/>
        </authorList>
    </citation>
    <scope>NUCLEOTIDE SEQUENCE [LARGE SCALE GENOMIC DNA]</scope>
</reference>
<dbReference type="KEGG" id="bbo:BBOV_IV000990"/>
<evidence type="ECO:0000313" key="1">
    <source>
        <dbReference type="EMBL" id="EDO05697.1"/>
    </source>
</evidence>
<dbReference type="InParanoid" id="A7AV71"/>
<gene>
    <name evidence="1" type="ORF">BBOV_IV000990</name>
</gene>
<comment type="caution">
    <text evidence="1">The sequence shown here is derived from an EMBL/GenBank/DDBJ whole genome shotgun (WGS) entry which is preliminary data.</text>
</comment>
<keyword evidence="2" id="KW-1185">Reference proteome</keyword>